<protein>
    <submittedName>
        <fullName evidence="9">Aromatic acid exporter family protein</fullName>
    </submittedName>
</protein>
<feature type="domain" description="Putative aromatic acid exporter C-terminal" evidence="8">
    <location>
        <begin position="145"/>
        <end position="306"/>
    </location>
</feature>
<evidence type="ECO:0000313" key="9">
    <source>
        <dbReference type="EMBL" id="AYQ75558.1"/>
    </source>
</evidence>
<keyword evidence="10" id="KW-1185">Reference proteome</keyword>
<feature type="transmembrane region" description="Helical" evidence="6">
    <location>
        <begin position="74"/>
        <end position="93"/>
    </location>
</feature>
<dbReference type="KEGG" id="coh:EAV92_08580"/>
<dbReference type="InterPro" id="IPR010343">
    <property type="entry name" value="ArAE_1"/>
</dbReference>
<feature type="transmembrane region" description="Helical" evidence="6">
    <location>
        <begin position="47"/>
        <end position="67"/>
    </location>
</feature>
<reference evidence="9 10" key="1">
    <citation type="submission" date="2018-10" db="EMBL/GenBank/DDBJ databases">
        <title>Genome Sequence of Cohnella sp.</title>
        <authorList>
            <person name="Srinivasan S."/>
            <person name="Kim M.K."/>
        </authorList>
    </citation>
    <scope>NUCLEOTIDE SEQUENCE [LARGE SCALE GENOMIC DNA]</scope>
    <source>
        <strain evidence="9 10">18JY8-7</strain>
    </source>
</reference>
<dbReference type="PANTHER" id="PTHR40064:SF1">
    <property type="entry name" value="MEMBRANE PROTEIN"/>
    <property type="match status" value="1"/>
</dbReference>
<evidence type="ECO:0000256" key="2">
    <source>
        <dbReference type="ARBA" id="ARBA00022475"/>
    </source>
</evidence>
<evidence type="ECO:0000256" key="5">
    <source>
        <dbReference type="ARBA" id="ARBA00023136"/>
    </source>
</evidence>
<dbReference type="PANTHER" id="PTHR40064">
    <property type="entry name" value="MEMBRANE PROTEIN-RELATED"/>
    <property type="match status" value="1"/>
</dbReference>
<gene>
    <name evidence="9" type="ORF">EAV92_08580</name>
</gene>
<evidence type="ECO:0000256" key="7">
    <source>
        <dbReference type="SAM" id="SignalP"/>
    </source>
</evidence>
<keyword evidence="3 6" id="KW-0812">Transmembrane</keyword>
<sequence>MGFRVIKTAAAALAAIVTATALAVDNPLSAGLLAILGVETTRWRGLRIVFARFAASLVGLLLAMVLFRLIGFHIWVLSLYILIGFPLLGRFGLKDGIVTGSVIVFHLFAKKEVSLQAFAGELWLLLIGLGWATVFNLAYMPKESKRLSELRLLTEESMAAIFAQLARHLRDPQTVWAGTELIEADNAIERGIETSARARENRLIPQDEPWQLYFHMRRDQLDSVKLMMESVAFVSSKVPQAEMIARLFDRLSQDVKSEFYEGETERMLDELEASFRGMALPATRDEFETRAALLQLSRELRRCLAIAKRAKRPKSSSAPAIIQ</sequence>
<keyword evidence="2" id="KW-1003">Cell membrane</keyword>
<dbReference type="Proteomes" id="UP000269097">
    <property type="component" value="Chromosome"/>
</dbReference>
<organism evidence="9 10">
    <name type="scientific">Cohnella candidum</name>
    <dbReference type="NCBI Taxonomy" id="2674991"/>
    <lineage>
        <taxon>Bacteria</taxon>
        <taxon>Bacillati</taxon>
        <taxon>Bacillota</taxon>
        <taxon>Bacilli</taxon>
        <taxon>Bacillales</taxon>
        <taxon>Paenibacillaceae</taxon>
        <taxon>Cohnella</taxon>
    </lineage>
</organism>
<keyword evidence="5 6" id="KW-0472">Membrane</keyword>
<dbReference type="AlphaFoldDB" id="A0A3G3K523"/>
<evidence type="ECO:0000256" key="3">
    <source>
        <dbReference type="ARBA" id="ARBA00022692"/>
    </source>
</evidence>
<dbReference type="EMBL" id="CP033433">
    <property type="protein sequence ID" value="AYQ75558.1"/>
    <property type="molecule type" value="Genomic_DNA"/>
</dbReference>
<dbReference type="GO" id="GO:0005886">
    <property type="term" value="C:plasma membrane"/>
    <property type="evidence" value="ECO:0007669"/>
    <property type="project" value="UniProtKB-SubCell"/>
</dbReference>
<dbReference type="Pfam" id="PF06081">
    <property type="entry name" value="ArAE_1"/>
    <property type="match status" value="1"/>
</dbReference>
<dbReference type="InterPro" id="IPR038323">
    <property type="entry name" value="ArAE_1_C_sf"/>
</dbReference>
<keyword evidence="7" id="KW-0732">Signal</keyword>
<evidence type="ECO:0000256" key="1">
    <source>
        <dbReference type="ARBA" id="ARBA00004651"/>
    </source>
</evidence>
<evidence type="ECO:0000256" key="6">
    <source>
        <dbReference type="SAM" id="Phobius"/>
    </source>
</evidence>
<dbReference type="InterPro" id="IPR021062">
    <property type="entry name" value="ArAE_1_C"/>
</dbReference>
<dbReference type="Pfam" id="PF11728">
    <property type="entry name" value="ArAE_1_C"/>
    <property type="match status" value="1"/>
</dbReference>
<dbReference type="Gene3D" id="1.20.120.940">
    <property type="entry name" value="Putative aromatic acid exporter, C-terminal domain"/>
    <property type="match status" value="1"/>
</dbReference>
<name>A0A3G3K523_9BACL</name>
<feature type="transmembrane region" description="Helical" evidence="6">
    <location>
        <begin position="113"/>
        <end position="139"/>
    </location>
</feature>
<evidence type="ECO:0000313" key="10">
    <source>
        <dbReference type="Proteomes" id="UP000269097"/>
    </source>
</evidence>
<feature type="signal peptide" evidence="7">
    <location>
        <begin position="1"/>
        <end position="23"/>
    </location>
</feature>
<evidence type="ECO:0000259" key="8">
    <source>
        <dbReference type="Pfam" id="PF11728"/>
    </source>
</evidence>
<comment type="subcellular location">
    <subcellularLocation>
        <location evidence="1">Cell membrane</location>
        <topology evidence="1">Multi-pass membrane protein</topology>
    </subcellularLocation>
</comment>
<evidence type="ECO:0000256" key="4">
    <source>
        <dbReference type="ARBA" id="ARBA00022989"/>
    </source>
</evidence>
<accession>A0A3G3K523</accession>
<proteinExistence type="predicted"/>
<dbReference type="InterPro" id="IPR052984">
    <property type="entry name" value="UPF0421"/>
</dbReference>
<keyword evidence="4 6" id="KW-1133">Transmembrane helix</keyword>
<feature type="chain" id="PRO_5018024068" evidence="7">
    <location>
        <begin position="24"/>
        <end position="323"/>
    </location>
</feature>